<evidence type="ECO:0000313" key="2">
    <source>
        <dbReference type="Proteomes" id="UP000294588"/>
    </source>
</evidence>
<gene>
    <name evidence="1" type="ORF">E0946_02280</name>
</gene>
<comment type="caution">
    <text evidence="1">The sequence shown here is derived from an EMBL/GenBank/DDBJ whole genome shotgun (WGS) entry which is preliminary data.</text>
</comment>
<sequence length="315" mass="35298">MKRKILITGGAGFIGSNVADAYLADGYEVVVVDDLSSGSLENLDSRVKFYQLNICSPALEEIFAREKPDVVNHHAAQISVPYSIENPINDAEINLKGFLNVLQCSVKYGVRKVILISSGGAIYGEAEEYPASENCPLNPLSIYAIHKLTSEYYVRFYQYQYNLTYTILRYANVYGPRQVAQSEAGVVSIFIEKLLHNQAPMLYAYPDEPEGMIRDYVYVKDVVRANVAALDKGDNDVFNIGTGQETTTSFLYRTIAWQLGTDLRPIPGPPRKGDLRRSLLDCSKAFKELGWSPLYTLDAGIRETIEFFKNKESLK</sequence>
<dbReference type="Proteomes" id="UP000294588">
    <property type="component" value="Unassembled WGS sequence"/>
</dbReference>
<protein>
    <submittedName>
        <fullName evidence="1">NAD-dependent epimerase/dehydratase family protein</fullName>
    </submittedName>
</protein>
<evidence type="ECO:0000313" key="1">
    <source>
        <dbReference type="EMBL" id="TDF73863.1"/>
    </source>
</evidence>
<reference evidence="1" key="1">
    <citation type="submission" date="2019-03" db="EMBL/GenBank/DDBJ databases">
        <title>Candidatus Syntrophosphaera thermopropionivorans: a novel player in syntrophic propionate oxidation during anaerobic digestion.</title>
        <authorList>
            <person name="Dyksma S."/>
        </authorList>
    </citation>
    <scope>NUCLEOTIDE SEQUENCE</scope>
    <source>
        <strain evidence="1">W5</strain>
    </source>
</reference>
<dbReference type="EMBL" id="SMOG01000003">
    <property type="protein sequence ID" value="TDF73863.1"/>
    <property type="molecule type" value="Genomic_DNA"/>
</dbReference>
<keyword evidence="2" id="KW-1185">Reference proteome</keyword>
<name>A0AC61QKC6_9BACT</name>
<accession>A0AC61QKC6</accession>
<organism evidence="1 2">
    <name type="scientific">Candidatus Syntrophosphaera thermopropionivorans</name>
    <dbReference type="NCBI Taxonomy" id="2593015"/>
    <lineage>
        <taxon>Bacteria</taxon>
        <taxon>Pseudomonadati</taxon>
        <taxon>Candidatus Cloacimonadota</taxon>
        <taxon>Candidatus Cloacimonadia</taxon>
        <taxon>Candidatus Cloacimonadales</taxon>
        <taxon>Candidatus Cloacimonadaceae</taxon>
        <taxon>Candidatus Syntrophosphaera</taxon>
    </lineage>
</organism>
<proteinExistence type="predicted"/>